<dbReference type="EMBL" id="JAUSRD010000004">
    <property type="protein sequence ID" value="MDP9893282.1"/>
    <property type="molecule type" value="Genomic_DNA"/>
</dbReference>
<proteinExistence type="inferred from homology"/>
<comment type="similarity">
    <text evidence="1">Belongs to the UPF0065 (bug) family.</text>
</comment>
<sequence>MSAPALKETASGISRRLLLCGASGAALMAHSAVAAAATAVAQNTWPQKPIRLVVPFAAGGGTDIVARMIGRTLSQQLGQPVVIDNKPGASTLIGTEMAARARPDGYTLLLAASTSYSVNPALRAARAYNPSRDLAPIAIVARVPLVLFAGGTAPWHSLSELVGAARTRPGQIRYATFGNASGSHLTGELFALAAGIRLQDIPYRGSSQAMVAVIGGEVDLGIDTVASVAPHARSGKVRALGIVGAARSGLLPGVRTLAEQGLPEASFDAWYGVAAPAHTPAPVLARLTRAMSDTLGSPALQAQLRAQGIEPTMVGAAAFRQQIEREIPRYRALAHRAGIAVE</sequence>
<dbReference type="PANTHER" id="PTHR42928:SF5">
    <property type="entry name" value="BLR1237 PROTEIN"/>
    <property type="match status" value="1"/>
</dbReference>
<comment type="caution">
    <text evidence="3">The sequence shown here is derived from an EMBL/GenBank/DDBJ whole genome shotgun (WGS) entry which is preliminary data.</text>
</comment>
<name>A0AAW8CWG4_9BURK</name>
<reference evidence="3" key="1">
    <citation type="submission" date="2023-07" db="EMBL/GenBank/DDBJ databases">
        <title>Sorghum-associated microbial communities from plants grown in Nebraska, USA.</title>
        <authorList>
            <person name="Schachtman D."/>
        </authorList>
    </citation>
    <scope>NUCLEOTIDE SEQUENCE</scope>
    <source>
        <strain evidence="3">DS3754</strain>
    </source>
</reference>
<keyword evidence="3" id="KW-0675">Receptor</keyword>
<protein>
    <submittedName>
        <fullName evidence="3">Tripartite-type tricarboxylate transporter receptor subunit TctC</fullName>
    </submittedName>
</protein>
<dbReference type="InterPro" id="IPR005064">
    <property type="entry name" value="BUG"/>
</dbReference>
<dbReference type="Proteomes" id="UP001242045">
    <property type="component" value="Unassembled WGS sequence"/>
</dbReference>
<dbReference type="Pfam" id="PF03401">
    <property type="entry name" value="TctC"/>
    <property type="match status" value="1"/>
</dbReference>
<dbReference type="InterPro" id="IPR006311">
    <property type="entry name" value="TAT_signal"/>
</dbReference>
<feature type="chain" id="PRO_5044015372" evidence="2">
    <location>
        <begin position="37"/>
        <end position="342"/>
    </location>
</feature>
<dbReference type="InterPro" id="IPR042100">
    <property type="entry name" value="Bug_dom1"/>
</dbReference>
<dbReference type="SUPFAM" id="SSF53850">
    <property type="entry name" value="Periplasmic binding protein-like II"/>
    <property type="match status" value="1"/>
</dbReference>
<dbReference type="CDD" id="cd13578">
    <property type="entry name" value="PBP2_Bug27"/>
    <property type="match status" value="1"/>
</dbReference>
<dbReference type="Gene3D" id="3.40.190.10">
    <property type="entry name" value="Periplasmic binding protein-like II"/>
    <property type="match status" value="1"/>
</dbReference>
<dbReference type="AlphaFoldDB" id="A0AAW8CWG4"/>
<evidence type="ECO:0000313" key="4">
    <source>
        <dbReference type="Proteomes" id="UP001242045"/>
    </source>
</evidence>
<organism evidence="3 4">
    <name type="scientific">Variovorax boronicumulans</name>
    <dbReference type="NCBI Taxonomy" id="436515"/>
    <lineage>
        <taxon>Bacteria</taxon>
        <taxon>Pseudomonadati</taxon>
        <taxon>Pseudomonadota</taxon>
        <taxon>Betaproteobacteria</taxon>
        <taxon>Burkholderiales</taxon>
        <taxon>Comamonadaceae</taxon>
        <taxon>Variovorax</taxon>
    </lineage>
</organism>
<feature type="signal peptide" evidence="2">
    <location>
        <begin position="1"/>
        <end position="36"/>
    </location>
</feature>
<accession>A0AAW8CWG4</accession>
<dbReference type="PIRSF" id="PIRSF017082">
    <property type="entry name" value="YflP"/>
    <property type="match status" value="1"/>
</dbReference>
<evidence type="ECO:0000256" key="2">
    <source>
        <dbReference type="SAM" id="SignalP"/>
    </source>
</evidence>
<dbReference type="PANTHER" id="PTHR42928">
    <property type="entry name" value="TRICARBOXYLATE-BINDING PROTEIN"/>
    <property type="match status" value="1"/>
</dbReference>
<dbReference type="RefSeq" id="WP_307684893.1">
    <property type="nucleotide sequence ID" value="NZ_JAUSRD010000004.1"/>
</dbReference>
<dbReference type="PROSITE" id="PS51318">
    <property type="entry name" value="TAT"/>
    <property type="match status" value="1"/>
</dbReference>
<evidence type="ECO:0000313" key="3">
    <source>
        <dbReference type="EMBL" id="MDP9893282.1"/>
    </source>
</evidence>
<keyword evidence="2" id="KW-0732">Signal</keyword>
<evidence type="ECO:0000256" key="1">
    <source>
        <dbReference type="ARBA" id="ARBA00006987"/>
    </source>
</evidence>
<gene>
    <name evidence="3" type="ORF">J2W31_002393</name>
</gene>
<dbReference type="Gene3D" id="3.40.190.150">
    <property type="entry name" value="Bordetella uptake gene, domain 1"/>
    <property type="match status" value="1"/>
</dbReference>